<comment type="caution">
    <text evidence="2">The sequence shown here is derived from an EMBL/GenBank/DDBJ whole genome shotgun (WGS) entry which is preliminary data.</text>
</comment>
<sequence length="220" mass="25083">SLSQAVIPKCFKATIIIPVPKKPHPAYNYRPVALTPIIMKCFERLVMHYSTNHIVKFADDMTVVGLITNNNKPIHRSEKRTFTAPPLTINGAAVERVNSTKFLGVYISEDLSLMTNTTLLAKKVQSRLYFLHKLRKAQVPPPSCAPSTRTLYLCVVWRLHCLLSKDSATHRECSKQGHQCLSALPCGYLPHPPHWQCHQHRSRWFTPVKPTLQPPIFREK</sequence>
<evidence type="ECO:0000313" key="2">
    <source>
        <dbReference type="EMBL" id="KAK3506941.1"/>
    </source>
</evidence>
<feature type="non-terminal residue" evidence="2">
    <location>
        <position position="220"/>
    </location>
</feature>
<feature type="domain" description="Alkylated DNA repair protein AlkB homologue 8 N-terminal" evidence="1">
    <location>
        <begin position="115"/>
        <end position="141"/>
    </location>
</feature>
<dbReference type="Pfam" id="PF09004">
    <property type="entry name" value="ALKBH8_N"/>
    <property type="match status" value="1"/>
</dbReference>
<keyword evidence="3" id="KW-1185">Reference proteome</keyword>
<dbReference type="Proteomes" id="UP001274896">
    <property type="component" value="Unassembled WGS sequence"/>
</dbReference>
<dbReference type="EMBL" id="JAUCMX010000030">
    <property type="protein sequence ID" value="KAK3506941.1"/>
    <property type="molecule type" value="Genomic_DNA"/>
</dbReference>
<dbReference type="InterPro" id="IPR015095">
    <property type="entry name" value="AlkB_hom8_N"/>
</dbReference>
<evidence type="ECO:0000259" key="1">
    <source>
        <dbReference type="Pfam" id="PF09004"/>
    </source>
</evidence>
<feature type="non-terminal residue" evidence="2">
    <location>
        <position position="1"/>
    </location>
</feature>
<protein>
    <recommendedName>
        <fullName evidence="1">Alkylated DNA repair protein AlkB homologue 8 N-terminal domain-containing protein</fullName>
    </recommendedName>
</protein>
<proteinExistence type="predicted"/>
<gene>
    <name evidence="2" type="ORF">QTP70_031205</name>
</gene>
<evidence type="ECO:0000313" key="3">
    <source>
        <dbReference type="Proteomes" id="UP001274896"/>
    </source>
</evidence>
<dbReference type="GO" id="GO:0016706">
    <property type="term" value="F:2-oxoglutarate-dependent dioxygenase activity"/>
    <property type="evidence" value="ECO:0007669"/>
    <property type="project" value="InterPro"/>
</dbReference>
<organism evidence="2 3">
    <name type="scientific">Hemibagrus guttatus</name>
    <dbReference type="NCBI Taxonomy" id="175788"/>
    <lineage>
        <taxon>Eukaryota</taxon>
        <taxon>Metazoa</taxon>
        <taxon>Chordata</taxon>
        <taxon>Craniata</taxon>
        <taxon>Vertebrata</taxon>
        <taxon>Euteleostomi</taxon>
        <taxon>Actinopterygii</taxon>
        <taxon>Neopterygii</taxon>
        <taxon>Teleostei</taxon>
        <taxon>Ostariophysi</taxon>
        <taxon>Siluriformes</taxon>
        <taxon>Bagridae</taxon>
        <taxon>Hemibagrus</taxon>
    </lineage>
</organism>
<accession>A0AAE0UI58</accession>
<dbReference type="AlphaFoldDB" id="A0AAE0UI58"/>
<reference evidence="2" key="1">
    <citation type="submission" date="2023-06" db="EMBL/GenBank/DDBJ databases">
        <title>Male Hemibagrus guttatus genome.</title>
        <authorList>
            <person name="Bian C."/>
        </authorList>
    </citation>
    <scope>NUCLEOTIDE SEQUENCE</scope>
    <source>
        <strain evidence="2">Male_cb2023</strain>
        <tissue evidence="2">Muscle</tissue>
    </source>
</reference>
<dbReference type="GO" id="GO:0008168">
    <property type="term" value="F:methyltransferase activity"/>
    <property type="evidence" value="ECO:0007669"/>
    <property type="project" value="InterPro"/>
</dbReference>
<name>A0AAE0UI58_9TELE</name>